<feature type="transmembrane region" description="Helical" evidence="1">
    <location>
        <begin position="142"/>
        <end position="160"/>
    </location>
</feature>
<keyword evidence="1" id="KW-0812">Transmembrane</keyword>
<keyword evidence="3" id="KW-1185">Reference proteome</keyword>
<feature type="transmembrane region" description="Helical" evidence="1">
    <location>
        <begin position="100"/>
        <end position="121"/>
    </location>
</feature>
<gene>
    <name evidence="2" type="ORF">L3049_20995</name>
</gene>
<proteinExistence type="predicted"/>
<evidence type="ECO:0000256" key="1">
    <source>
        <dbReference type="SAM" id="Phobius"/>
    </source>
</evidence>
<name>A0ABT5VYJ2_9BACT</name>
<evidence type="ECO:0000313" key="3">
    <source>
        <dbReference type="Proteomes" id="UP001528920"/>
    </source>
</evidence>
<feature type="transmembrane region" description="Helical" evidence="1">
    <location>
        <begin position="63"/>
        <end position="80"/>
    </location>
</feature>
<organism evidence="2 3">
    <name type="scientific">Paralabilibaculum antarcticum</name>
    <dbReference type="NCBI Taxonomy" id="2912572"/>
    <lineage>
        <taxon>Bacteria</taxon>
        <taxon>Pseudomonadati</taxon>
        <taxon>Bacteroidota</taxon>
        <taxon>Bacteroidia</taxon>
        <taxon>Marinilabiliales</taxon>
        <taxon>Marinifilaceae</taxon>
        <taxon>Paralabilibaculum</taxon>
    </lineage>
</organism>
<dbReference type="Proteomes" id="UP001528920">
    <property type="component" value="Unassembled WGS sequence"/>
</dbReference>
<reference evidence="2 3" key="1">
    <citation type="submission" date="2022-01" db="EMBL/GenBank/DDBJ databases">
        <title>Labilibaculum sp. nov, a marine bacterium isolated from Antarctica.</title>
        <authorList>
            <person name="Dai W."/>
        </authorList>
    </citation>
    <scope>NUCLEOTIDE SEQUENCE [LARGE SCALE GENOMIC DNA]</scope>
    <source>
        <strain evidence="2 3">DW002</strain>
    </source>
</reference>
<dbReference type="RefSeq" id="WP_275111807.1">
    <property type="nucleotide sequence ID" value="NZ_JAKJSC010000011.1"/>
</dbReference>
<dbReference type="EMBL" id="JAKJSC010000011">
    <property type="protein sequence ID" value="MDE5420476.1"/>
    <property type="molecule type" value="Genomic_DNA"/>
</dbReference>
<protein>
    <submittedName>
        <fullName evidence="2">Uncharacterized protein</fullName>
    </submittedName>
</protein>
<keyword evidence="1" id="KW-0472">Membrane</keyword>
<comment type="caution">
    <text evidence="2">The sequence shown here is derived from an EMBL/GenBank/DDBJ whole genome shotgun (WGS) entry which is preliminary data.</text>
</comment>
<keyword evidence="1" id="KW-1133">Transmembrane helix</keyword>
<accession>A0ABT5VYJ2</accession>
<evidence type="ECO:0000313" key="2">
    <source>
        <dbReference type="EMBL" id="MDE5420476.1"/>
    </source>
</evidence>
<feature type="transmembrane region" description="Helical" evidence="1">
    <location>
        <begin position="31"/>
        <end position="51"/>
    </location>
</feature>
<sequence length="180" mass="21204">MLKRISIQLLLSTTLIFSGFGLQFCKNSFLTNFGFIILSLGLIGLFICPIINHIRKQNNTKALGWYLIIFSVVNIIRHFEDWYILMHLQEFIESAYFRSHYIYATGLFIWLLASAYVWTVSIKFVRVNYTLSDIFKNNRTKILLTILIILFVLEIPIFNWHGDFTGQIHGHSFWNNNHIH</sequence>